<organism evidence="6 7">
    <name type="scientific">Marinobacter manganoxydans MnI7-9</name>
    <dbReference type="NCBI Taxonomy" id="1094979"/>
    <lineage>
        <taxon>Bacteria</taxon>
        <taxon>Pseudomonadati</taxon>
        <taxon>Pseudomonadota</taxon>
        <taxon>Gammaproteobacteria</taxon>
        <taxon>Pseudomonadales</taxon>
        <taxon>Marinobacteraceae</taxon>
        <taxon>Marinobacter</taxon>
    </lineage>
</organism>
<dbReference type="GO" id="GO:0008417">
    <property type="term" value="F:fucosyltransferase activity"/>
    <property type="evidence" value="ECO:0007669"/>
    <property type="project" value="InterPro"/>
</dbReference>
<keyword evidence="5" id="KW-0472">Membrane</keyword>
<evidence type="ECO:0000256" key="2">
    <source>
        <dbReference type="ARBA" id="ARBA00022519"/>
    </source>
</evidence>
<name>G6YP55_9GAMM</name>
<evidence type="ECO:0000256" key="4">
    <source>
        <dbReference type="ARBA" id="ARBA00022679"/>
    </source>
</evidence>
<keyword evidence="2" id="KW-0997">Cell inner membrane</keyword>
<evidence type="ECO:0000256" key="5">
    <source>
        <dbReference type="ARBA" id="ARBA00023136"/>
    </source>
</evidence>
<sequence length="398" mass="45825">MKILHIATDDKFVDHALPVFEKVYPEANDVFVFASKKPLKYVELNPDHIETKQSNYFNKKPKLGKEAYQKYDLVIFHCLRCSTYPELANIPEDTPTIWLGWGVDYYVDFLHGIPLLLSDTQKIYNRLVGNKPKRQAAKLVKRLVGVLRPRSIKIRAVERITIFSPVLPEEFGMVKNARTWRRFPEFASWNYGTLEDHLIKGFEGESVTGKAILIGNSATYTGNHAEVFSLLRELQVNDRQVIAPLSYGDPKLAAILNAMGQTYFADNFEPLMDFMPIEDYIAIIKKCGYVIMNHVRQQAVGNIVIMLYLGARVFLRQENPAYNFFRKSGITISTVQELVENPELLNEPLTQIEQAKNKAIVSDYWSRERAYERTRMLVEKAFAMKGLECPEVLPETYR</sequence>
<proteinExistence type="predicted"/>
<evidence type="ECO:0008006" key="8">
    <source>
        <dbReference type="Google" id="ProtNLM"/>
    </source>
</evidence>
<evidence type="ECO:0000313" key="6">
    <source>
        <dbReference type="EMBL" id="EHJ06117.1"/>
    </source>
</evidence>
<dbReference type="Proteomes" id="UP000003208">
    <property type="component" value="Unassembled WGS sequence"/>
</dbReference>
<gene>
    <name evidence="6" type="ORF">KYE_03085</name>
</gene>
<dbReference type="EMBL" id="AGTR01000013">
    <property type="protein sequence ID" value="EHJ06117.1"/>
    <property type="molecule type" value="Genomic_DNA"/>
</dbReference>
<reference evidence="6 7" key="1">
    <citation type="journal article" date="2012" name="J. Bacteriol.">
        <title>Genome sequence of deep-sea manganese-oxidizing bacterium Marinobacter manganoxydans MnI7-9.</title>
        <authorList>
            <person name="Wang H."/>
            <person name="Li H."/>
            <person name="Shao Z."/>
            <person name="Liao S."/>
            <person name="Johnstone L."/>
            <person name="Rensing C."/>
            <person name="Wang G."/>
        </authorList>
    </citation>
    <scope>NUCLEOTIDE SEQUENCE [LARGE SCALE GENOMIC DNA]</scope>
    <source>
        <strain evidence="6 7">MnI7-9</strain>
    </source>
</reference>
<dbReference type="Pfam" id="PF07429">
    <property type="entry name" value="Glyco_transf_56"/>
    <property type="match status" value="1"/>
</dbReference>
<dbReference type="InterPro" id="IPR009993">
    <property type="entry name" value="WecF"/>
</dbReference>
<dbReference type="PATRIC" id="fig|1094979.3.peg.578"/>
<evidence type="ECO:0000313" key="7">
    <source>
        <dbReference type="Proteomes" id="UP000003208"/>
    </source>
</evidence>
<dbReference type="GO" id="GO:0009246">
    <property type="term" value="P:enterobacterial common antigen biosynthetic process"/>
    <property type="evidence" value="ECO:0007669"/>
    <property type="project" value="InterPro"/>
</dbReference>
<keyword evidence="4" id="KW-0808">Transferase</keyword>
<evidence type="ECO:0000256" key="1">
    <source>
        <dbReference type="ARBA" id="ARBA00022475"/>
    </source>
</evidence>
<keyword evidence="7" id="KW-1185">Reference proteome</keyword>
<protein>
    <recommendedName>
        <fullName evidence="8">4-alpha-L-fucosyltransferase</fullName>
    </recommendedName>
</protein>
<keyword evidence="1" id="KW-1003">Cell membrane</keyword>
<dbReference type="RefSeq" id="WP_008170258.1">
    <property type="nucleotide sequence ID" value="NZ_AGTR01000013.1"/>
</dbReference>
<accession>G6YP55</accession>
<keyword evidence="3" id="KW-0328">Glycosyltransferase</keyword>
<evidence type="ECO:0000256" key="3">
    <source>
        <dbReference type="ARBA" id="ARBA00022676"/>
    </source>
</evidence>
<dbReference type="AlphaFoldDB" id="G6YP55"/>